<sequence length="605" mass="66576">MILLKNIKQMKGKCGKILLATCIMATFACNKTVVDDLPTSYPADGNGVQSQNRKVLYLILDGAEGKQIDTLAPQNISALLKTSVYSWIGMSGANNKDTVLPGAWASMMTGYNSDLTKVQTGFDTANLKDYPSLMTRLRDVAPDIRTVGYSSSKLFDQYLLTDASAKLLTEGDDAAVAANVISSLEKDSAGLIVGQFHSIAEAGDQYGYRYNIPEYAKAVSTVDGYIGEIVQALKARPNYANENWLLVIASNENGVVDKNNNGDSTSAYNDTRRNSFVIFNNPRFVTENIGRDGTPSTKGLSAYNDSTVLLTGTGSSGVSIKVPDDKRVYDLKNGDSATIEFKFKYLKSGVTGTEYFMNIVGMATGFYSNGNAWSFWRSGNGFIFYISDNTGKYYNIGYSSQVNDNNWHTLAASIAWPKGTNKAHINLYLDGLIEVSDKTVELNADLTSGKPLVIGHMPQGTSVGNYTDFYVSDFRYWKTLLPYSIITQYDCKNEIPTSSPYYPYLAADYRINDGNGSTVIKDNSVNHQDGEVVDPSGIAQWYTFNEVSNNVCPAPDQNFYKATPNGLDIPMQIYQWLGVIINPSWNLEGQYWSNGYSDVQVPDNY</sequence>
<dbReference type="OrthoDB" id="279982at2"/>
<evidence type="ECO:0000313" key="1">
    <source>
        <dbReference type="EMBL" id="SDZ96576.1"/>
    </source>
</evidence>
<protein>
    <submittedName>
        <fullName evidence="1">Type I phosphodiesterase / nucleotide pyrophosphatase</fullName>
    </submittedName>
</protein>
<evidence type="ECO:0000313" key="2">
    <source>
        <dbReference type="Proteomes" id="UP000199041"/>
    </source>
</evidence>
<dbReference type="AlphaFoldDB" id="A0A1H3XB03"/>
<dbReference type="SUPFAM" id="SSF49899">
    <property type="entry name" value="Concanavalin A-like lectins/glucanases"/>
    <property type="match status" value="1"/>
</dbReference>
<dbReference type="InterPro" id="IPR017850">
    <property type="entry name" value="Alkaline_phosphatase_core_sf"/>
</dbReference>
<gene>
    <name evidence="1" type="ORF">SAMN05192529_10565</name>
</gene>
<dbReference type="Pfam" id="PF13385">
    <property type="entry name" value="Laminin_G_3"/>
    <property type="match status" value="1"/>
</dbReference>
<organism evidence="1 2">
    <name type="scientific">Arachidicoccus rhizosphaerae</name>
    <dbReference type="NCBI Taxonomy" id="551991"/>
    <lineage>
        <taxon>Bacteria</taxon>
        <taxon>Pseudomonadati</taxon>
        <taxon>Bacteroidota</taxon>
        <taxon>Chitinophagia</taxon>
        <taxon>Chitinophagales</taxon>
        <taxon>Chitinophagaceae</taxon>
        <taxon>Arachidicoccus</taxon>
    </lineage>
</organism>
<dbReference type="InterPro" id="IPR013320">
    <property type="entry name" value="ConA-like_dom_sf"/>
</dbReference>
<accession>A0A1H3XB03</accession>
<name>A0A1H3XB03_9BACT</name>
<dbReference type="GO" id="GO:0004553">
    <property type="term" value="F:hydrolase activity, hydrolyzing O-glycosyl compounds"/>
    <property type="evidence" value="ECO:0007669"/>
    <property type="project" value="UniProtKB-ARBA"/>
</dbReference>
<dbReference type="GO" id="GO:0005975">
    <property type="term" value="P:carbohydrate metabolic process"/>
    <property type="evidence" value="ECO:0007669"/>
    <property type="project" value="UniProtKB-ARBA"/>
</dbReference>
<dbReference type="Gene3D" id="2.60.120.200">
    <property type="match status" value="1"/>
</dbReference>
<dbReference type="SUPFAM" id="SSF53649">
    <property type="entry name" value="Alkaline phosphatase-like"/>
    <property type="match status" value="1"/>
</dbReference>
<dbReference type="Proteomes" id="UP000199041">
    <property type="component" value="Unassembled WGS sequence"/>
</dbReference>
<dbReference type="PROSITE" id="PS51257">
    <property type="entry name" value="PROKAR_LIPOPROTEIN"/>
    <property type="match status" value="1"/>
</dbReference>
<dbReference type="STRING" id="551991.SAMN05192529_10565"/>
<proteinExistence type="predicted"/>
<keyword evidence="2" id="KW-1185">Reference proteome</keyword>
<dbReference type="EMBL" id="FNQY01000005">
    <property type="protein sequence ID" value="SDZ96576.1"/>
    <property type="molecule type" value="Genomic_DNA"/>
</dbReference>
<reference evidence="1 2" key="1">
    <citation type="submission" date="2016-10" db="EMBL/GenBank/DDBJ databases">
        <authorList>
            <person name="de Groot N.N."/>
        </authorList>
    </citation>
    <scope>NUCLEOTIDE SEQUENCE [LARGE SCALE GENOMIC DNA]</scope>
    <source>
        <strain evidence="1 2">Vu-144</strain>
    </source>
</reference>
<dbReference type="Gene3D" id="3.40.720.10">
    <property type="entry name" value="Alkaline Phosphatase, subunit A"/>
    <property type="match status" value="1"/>
</dbReference>